<protein>
    <submittedName>
        <fullName evidence="3">Biological adhesion</fullName>
    </submittedName>
</protein>
<feature type="domain" description="VWFA" evidence="2">
    <location>
        <begin position="50"/>
        <end position="222"/>
    </location>
</feature>
<dbReference type="InterPro" id="IPR002035">
    <property type="entry name" value="VWF_A"/>
</dbReference>
<name>A0A9W9ZYC1_9CNID</name>
<dbReference type="SUPFAM" id="SSF53300">
    <property type="entry name" value="vWA-like"/>
    <property type="match status" value="1"/>
</dbReference>
<organism evidence="3 4">
    <name type="scientific">Desmophyllum pertusum</name>
    <dbReference type="NCBI Taxonomy" id="174260"/>
    <lineage>
        <taxon>Eukaryota</taxon>
        <taxon>Metazoa</taxon>
        <taxon>Cnidaria</taxon>
        <taxon>Anthozoa</taxon>
        <taxon>Hexacorallia</taxon>
        <taxon>Scleractinia</taxon>
        <taxon>Caryophylliina</taxon>
        <taxon>Caryophylliidae</taxon>
        <taxon>Desmophyllum</taxon>
    </lineage>
</organism>
<sequence>MLAVALLLPFLVGVAICEDDQTMVTRRTFANWKALRGSVLNEPPLCQKAIDLGIVIDRRTVADWNDVKEFVKTLASQFYISDDMVHVGFTLFDDKAELRLKFNDLIGSSNNLEAIYKLIDTFGPGPSGEDKVIDEALQLDLTDLFIDYAGARGYDQVKSYVMYYIIVSFLHSLLVHGRRGAGAIDGRKAKFLKPGQKETPAQYVARKLESEADVKVLVVGIGIADPIELWEIAGGMEVPSKAAQNVFNAMKDIKYQANQV</sequence>
<dbReference type="PROSITE" id="PS50234">
    <property type="entry name" value="VWFA"/>
    <property type="match status" value="1"/>
</dbReference>
<evidence type="ECO:0000313" key="3">
    <source>
        <dbReference type="EMBL" id="KAJ7389434.1"/>
    </source>
</evidence>
<evidence type="ECO:0000256" key="1">
    <source>
        <dbReference type="SAM" id="SignalP"/>
    </source>
</evidence>
<dbReference type="Gene3D" id="3.40.50.410">
    <property type="entry name" value="von Willebrand factor, type A domain"/>
    <property type="match status" value="1"/>
</dbReference>
<dbReference type="InterPro" id="IPR036465">
    <property type="entry name" value="vWFA_dom_sf"/>
</dbReference>
<proteinExistence type="predicted"/>
<evidence type="ECO:0000259" key="2">
    <source>
        <dbReference type="PROSITE" id="PS50234"/>
    </source>
</evidence>
<keyword evidence="1" id="KW-0732">Signal</keyword>
<dbReference type="AlphaFoldDB" id="A0A9W9ZYC1"/>
<dbReference type="Proteomes" id="UP001163046">
    <property type="component" value="Unassembled WGS sequence"/>
</dbReference>
<accession>A0A9W9ZYC1</accession>
<keyword evidence="4" id="KW-1185">Reference proteome</keyword>
<feature type="chain" id="PRO_5040995052" evidence="1">
    <location>
        <begin position="18"/>
        <end position="260"/>
    </location>
</feature>
<dbReference type="OrthoDB" id="5973837at2759"/>
<evidence type="ECO:0000313" key="4">
    <source>
        <dbReference type="Proteomes" id="UP001163046"/>
    </source>
</evidence>
<dbReference type="EMBL" id="MU825433">
    <property type="protein sequence ID" value="KAJ7389434.1"/>
    <property type="molecule type" value="Genomic_DNA"/>
</dbReference>
<dbReference type="Pfam" id="PF00092">
    <property type="entry name" value="VWA"/>
    <property type="match status" value="1"/>
</dbReference>
<reference evidence="3" key="1">
    <citation type="submission" date="2023-01" db="EMBL/GenBank/DDBJ databases">
        <title>Genome assembly of the deep-sea coral Lophelia pertusa.</title>
        <authorList>
            <person name="Herrera S."/>
            <person name="Cordes E."/>
        </authorList>
    </citation>
    <scope>NUCLEOTIDE SEQUENCE</scope>
    <source>
        <strain evidence="3">USNM1676648</strain>
        <tissue evidence="3">Polyp</tissue>
    </source>
</reference>
<comment type="caution">
    <text evidence="3">The sequence shown here is derived from an EMBL/GenBank/DDBJ whole genome shotgun (WGS) entry which is preliminary data.</text>
</comment>
<gene>
    <name evidence="3" type="primary">col6a6_9</name>
    <name evidence="3" type="ORF">OS493_031678</name>
</gene>
<feature type="signal peptide" evidence="1">
    <location>
        <begin position="1"/>
        <end position="17"/>
    </location>
</feature>